<accession>A0A8J4GZU1</accession>
<organism evidence="7 8">
    <name type="scientific">Volvox reticuliferus</name>
    <dbReference type="NCBI Taxonomy" id="1737510"/>
    <lineage>
        <taxon>Eukaryota</taxon>
        <taxon>Viridiplantae</taxon>
        <taxon>Chlorophyta</taxon>
        <taxon>core chlorophytes</taxon>
        <taxon>Chlorophyceae</taxon>
        <taxon>CS clade</taxon>
        <taxon>Chlamydomonadales</taxon>
        <taxon>Volvocaceae</taxon>
        <taxon>Volvox</taxon>
    </lineage>
</organism>
<proteinExistence type="inferred from homology"/>
<reference evidence="7" key="1">
    <citation type="journal article" date="2021" name="Proc. Natl. Acad. Sci. U.S.A.">
        <title>Three genomes in the algal genus Volvox reveal the fate of a haploid sex-determining region after a transition to homothallism.</title>
        <authorList>
            <person name="Yamamoto K."/>
            <person name="Hamaji T."/>
            <person name="Kawai-Toyooka H."/>
            <person name="Matsuzaki R."/>
            <person name="Takahashi F."/>
            <person name="Nishimura Y."/>
            <person name="Kawachi M."/>
            <person name="Noguchi H."/>
            <person name="Minakuchi Y."/>
            <person name="Umen J.G."/>
            <person name="Toyoda A."/>
            <person name="Nozaki H."/>
        </authorList>
    </citation>
    <scope>NUCLEOTIDE SEQUENCE</scope>
    <source>
        <strain evidence="7">NIES-3785</strain>
    </source>
</reference>
<dbReference type="InterPro" id="IPR036852">
    <property type="entry name" value="Peptidase_S8/S53_dom_sf"/>
</dbReference>
<feature type="non-terminal residue" evidence="7">
    <location>
        <position position="1"/>
    </location>
</feature>
<dbReference type="InterPro" id="IPR015500">
    <property type="entry name" value="Peptidase_S8_subtilisin-rel"/>
</dbReference>
<evidence type="ECO:0000313" key="8">
    <source>
        <dbReference type="Proteomes" id="UP000722791"/>
    </source>
</evidence>
<dbReference type="InterPro" id="IPR022398">
    <property type="entry name" value="Peptidase_S8_His-AS"/>
</dbReference>
<dbReference type="SUPFAM" id="SSF52743">
    <property type="entry name" value="Subtilisin-like"/>
    <property type="match status" value="1"/>
</dbReference>
<evidence type="ECO:0000256" key="4">
    <source>
        <dbReference type="ARBA" id="ARBA00022825"/>
    </source>
</evidence>
<dbReference type="AlphaFoldDB" id="A0A8J4GZU1"/>
<dbReference type="InterPro" id="IPR051048">
    <property type="entry name" value="Peptidase_S8/S53_subtilisin"/>
</dbReference>
<dbReference type="PRINTS" id="PR00723">
    <property type="entry name" value="SUBTILISIN"/>
</dbReference>
<dbReference type="GO" id="GO:0004252">
    <property type="term" value="F:serine-type endopeptidase activity"/>
    <property type="evidence" value="ECO:0007669"/>
    <property type="project" value="InterPro"/>
</dbReference>
<dbReference type="Proteomes" id="UP000722791">
    <property type="component" value="Unassembled WGS sequence"/>
</dbReference>
<feature type="domain" description="Peptidase S8/S53" evidence="6">
    <location>
        <begin position="60"/>
        <end position="176"/>
    </location>
</feature>
<dbReference type="Gene3D" id="3.40.50.200">
    <property type="entry name" value="Peptidase S8/S53 domain"/>
    <property type="match status" value="1"/>
</dbReference>
<name>A0A8J4GZU1_9CHLO</name>
<keyword evidence="4" id="KW-0720">Serine protease</keyword>
<dbReference type="EMBL" id="BNCQ01000108">
    <property type="protein sequence ID" value="GIM17354.1"/>
    <property type="molecule type" value="Genomic_DNA"/>
</dbReference>
<evidence type="ECO:0000313" key="7">
    <source>
        <dbReference type="EMBL" id="GIM17354.1"/>
    </source>
</evidence>
<dbReference type="InterPro" id="IPR000209">
    <property type="entry name" value="Peptidase_S8/S53_dom"/>
</dbReference>
<protein>
    <recommendedName>
        <fullName evidence="6">Peptidase S8/S53 domain-containing protein</fullName>
    </recommendedName>
</protein>
<comment type="similarity">
    <text evidence="1 5">Belongs to the peptidase S8 family.</text>
</comment>
<evidence type="ECO:0000256" key="2">
    <source>
        <dbReference type="ARBA" id="ARBA00022670"/>
    </source>
</evidence>
<sequence>DAAVDWLSRQSLVTWLEPVFKATLLNAAGGWISQTGGLDITRYGDLAGDIRPYWKAGIMGNGSIVGVTDSGLDMGHCFFVDDNYSPEAVKGMLNGSSPLRWFLPDHRKVIQYAISPSATDPASYYGDEIGHGTHVCGTVAGTTGLSSTGLLQTDTGAAPAAKLSFIDVAGAESPLKLTLPASVESSLLPVHKHACIYRNY</sequence>
<dbReference type="GO" id="GO:0006508">
    <property type="term" value="P:proteolysis"/>
    <property type="evidence" value="ECO:0007669"/>
    <property type="project" value="UniProtKB-KW"/>
</dbReference>
<comment type="caution">
    <text evidence="5">Lacks conserved residue(s) required for the propagation of feature annotation.</text>
</comment>
<dbReference type="PANTHER" id="PTHR43399:SF4">
    <property type="entry name" value="CELL WALL-ASSOCIATED PROTEASE"/>
    <property type="match status" value="1"/>
</dbReference>
<evidence type="ECO:0000256" key="3">
    <source>
        <dbReference type="ARBA" id="ARBA00022801"/>
    </source>
</evidence>
<evidence type="ECO:0000256" key="1">
    <source>
        <dbReference type="ARBA" id="ARBA00011073"/>
    </source>
</evidence>
<dbReference type="PROSITE" id="PS00137">
    <property type="entry name" value="SUBTILASE_HIS"/>
    <property type="match status" value="1"/>
</dbReference>
<comment type="caution">
    <text evidence="7">The sequence shown here is derived from an EMBL/GenBank/DDBJ whole genome shotgun (WGS) entry which is preliminary data.</text>
</comment>
<evidence type="ECO:0000256" key="5">
    <source>
        <dbReference type="PROSITE-ProRule" id="PRU01240"/>
    </source>
</evidence>
<evidence type="ECO:0000259" key="6">
    <source>
        <dbReference type="Pfam" id="PF00082"/>
    </source>
</evidence>
<keyword evidence="2" id="KW-0645">Protease</keyword>
<dbReference type="PANTHER" id="PTHR43399">
    <property type="entry name" value="SUBTILISIN-RELATED"/>
    <property type="match status" value="1"/>
</dbReference>
<dbReference type="Pfam" id="PF00082">
    <property type="entry name" value="Peptidase_S8"/>
    <property type="match status" value="1"/>
</dbReference>
<gene>
    <name evidence="7" type="ORF">Vretimale_19874</name>
</gene>
<dbReference type="PROSITE" id="PS51892">
    <property type="entry name" value="SUBTILASE"/>
    <property type="match status" value="1"/>
</dbReference>
<keyword evidence="3" id="KW-0378">Hydrolase</keyword>